<name>A0A317W2U4_9EURO</name>
<comment type="caution">
    <text evidence="2">The sequence shown here is derived from an EMBL/GenBank/DDBJ whole genome shotgun (WGS) entry which is preliminary data.</text>
</comment>
<feature type="compositionally biased region" description="Basic residues" evidence="1">
    <location>
        <begin position="63"/>
        <end position="73"/>
    </location>
</feature>
<dbReference type="AlphaFoldDB" id="A0A317W2U4"/>
<accession>A0A317W2U4</accession>
<keyword evidence="3" id="KW-1185">Reference proteome</keyword>
<organism evidence="2 3">
    <name type="scientific">Aspergillus sclerotioniger CBS 115572</name>
    <dbReference type="NCBI Taxonomy" id="1450535"/>
    <lineage>
        <taxon>Eukaryota</taxon>
        <taxon>Fungi</taxon>
        <taxon>Dikarya</taxon>
        <taxon>Ascomycota</taxon>
        <taxon>Pezizomycotina</taxon>
        <taxon>Eurotiomycetes</taxon>
        <taxon>Eurotiomycetidae</taxon>
        <taxon>Eurotiales</taxon>
        <taxon>Aspergillaceae</taxon>
        <taxon>Aspergillus</taxon>
        <taxon>Aspergillus subgen. Circumdati</taxon>
    </lineage>
</organism>
<dbReference type="EMBL" id="MSFK01000022">
    <property type="protein sequence ID" value="PWY80325.1"/>
    <property type="molecule type" value="Genomic_DNA"/>
</dbReference>
<sequence>MTLTSMLSTQNASSCRAINSCFSCLVFAPRNLGIIKARGVSCWGSMLQVRILGREKPPDKVRPLGRRWSKHKNSLFQHP</sequence>
<dbReference type="RefSeq" id="XP_025465184.1">
    <property type="nucleotide sequence ID" value="XM_025612214.1"/>
</dbReference>
<evidence type="ECO:0000313" key="2">
    <source>
        <dbReference type="EMBL" id="PWY80325.1"/>
    </source>
</evidence>
<gene>
    <name evidence="2" type="ORF">BO94DRAFT_537198</name>
</gene>
<dbReference type="Proteomes" id="UP000246702">
    <property type="component" value="Unassembled WGS sequence"/>
</dbReference>
<evidence type="ECO:0000256" key="1">
    <source>
        <dbReference type="SAM" id="MobiDB-lite"/>
    </source>
</evidence>
<evidence type="ECO:0000313" key="3">
    <source>
        <dbReference type="Proteomes" id="UP000246702"/>
    </source>
</evidence>
<reference evidence="2 3" key="1">
    <citation type="submission" date="2016-12" db="EMBL/GenBank/DDBJ databases">
        <title>The genomes of Aspergillus section Nigri reveals drivers in fungal speciation.</title>
        <authorList>
            <consortium name="DOE Joint Genome Institute"/>
            <person name="Vesth T.C."/>
            <person name="Nybo J."/>
            <person name="Theobald S."/>
            <person name="Brandl J."/>
            <person name="Frisvad J.C."/>
            <person name="Nielsen K.F."/>
            <person name="Lyhne E.K."/>
            <person name="Kogle M.E."/>
            <person name="Kuo A."/>
            <person name="Riley R."/>
            <person name="Clum A."/>
            <person name="Nolan M."/>
            <person name="Lipzen A."/>
            <person name="Salamov A."/>
            <person name="Henrissat B."/>
            <person name="Wiebenga A."/>
            <person name="De Vries R.P."/>
            <person name="Grigoriev I.V."/>
            <person name="Mortensen U.H."/>
            <person name="Andersen M.R."/>
            <person name="Baker S.E."/>
        </authorList>
    </citation>
    <scope>NUCLEOTIDE SEQUENCE [LARGE SCALE GENOMIC DNA]</scope>
    <source>
        <strain evidence="2 3">CBS 115572</strain>
    </source>
</reference>
<proteinExistence type="predicted"/>
<dbReference type="GeneID" id="37114357"/>
<feature type="region of interest" description="Disordered" evidence="1">
    <location>
        <begin position="58"/>
        <end position="79"/>
    </location>
</feature>
<protein>
    <submittedName>
        <fullName evidence="2">Uncharacterized protein</fullName>
    </submittedName>
</protein>